<evidence type="ECO:0000313" key="3">
    <source>
        <dbReference type="Proteomes" id="UP000309215"/>
    </source>
</evidence>
<gene>
    <name evidence="2" type="ORF">E8A74_10120</name>
</gene>
<dbReference type="Pfam" id="PF07676">
    <property type="entry name" value="PD40"/>
    <property type="match status" value="2"/>
</dbReference>
<comment type="caution">
    <text evidence="2">The sequence shown here is derived from an EMBL/GenBank/DDBJ whole genome shotgun (WGS) entry which is preliminary data.</text>
</comment>
<keyword evidence="1" id="KW-0472">Membrane</keyword>
<feature type="transmembrane region" description="Helical" evidence="1">
    <location>
        <begin position="25"/>
        <end position="44"/>
    </location>
</feature>
<protein>
    <recommendedName>
        <fullName evidence="4">Translocation protein TolB</fullName>
    </recommendedName>
</protein>
<name>A0A4U1JFC4_9BACT</name>
<evidence type="ECO:0008006" key="4">
    <source>
        <dbReference type="Google" id="ProtNLM"/>
    </source>
</evidence>
<organism evidence="2 3">
    <name type="scientific">Polyangium fumosum</name>
    <dbReference type="NCBI Taxonomy" id="889272"/>
    <lineage>
        <taxon>Bacteria</taxon>
        <taxon>Pseudomonadati</taxon>
        <taxon>Myxococcota</taxon>
        <taxon>Polyangia</taxon>
        <taxon>Polyangiales</taxon>
        <taxon>Polyangiaceae</taxon>
        <taxon>Polyangium</taxon>
    </lineage>
</organism>
<dbReference type="EMBL" id="SSMQ01000008">
    <property type="protein sequence ID" value="TKD09956.1"/>
    <property type="molecule type" value="Genomic_DNA"/>
</dbReference>
<proteinExistence type="predicted"/>
<evidence type="ECO:0000313" key="2">
    <source>
        <dbReference type="EMBL" id="TKD09956.1"/>
    </source>
</evidence>
<dbReference type="InterPro" id="IPR011659">
    <property type="entry name" value="WD40"/>
</dbReference>
<accession>A0A4U1JFC4</accession>
<dbReference type="Gene3D" id="2.120.10.30">
    <property type="entry name" value="TolB, C-terminal domain"/>
    <property type="match status" value="1"/>
</dbReference>
<keyword evidence="3" id="KW-1185">Reference proteome</keyword>
<evidence type="ECO:0000256" key="1">
    <source>
        <dbReference type="SAM" id="Phobius"/>
    </source>
</evidence>
<dbReference type="AlphaFoldDB" id="A0A4U1JFC4"/>
<reference evidence="2 3" key="1">
    <citation type="submission" date="2019-04" db="EMBL/GenBank/DDBJ databases">
        <authorList>
            <person name="Li Y."/>
            <person name="Wang J."/>
        </authorList>
    </citation>
    <scope>NUCLEOTIDE SEQUENCE [LARGE SCALE GENOMIC DNA]</scope>
    <source>
        <strain evidence="2 3">DSM 14668</strain>
    </source>
</reference>
<dbReference type="InterPro" id="IPR011042">
    <property type="entry name" value="6-blade_b-propeller_TolB-like"/>
</dbReference>
<dbReference type="Proteomes" id="UP000309215">
    <property type="component" value="Unassembled WGS sequence"/>
</dbReference>
<dbReference type="SUPFAM" id="SSF82171">
    <property type="entry name" value="DPP6 N-terminal domain-like"/>
    <property type="match status" value="1"/>
</dbReference>
<keyword evidence="1" id="KW-1133">Transmembrane helix</keyword>
<dbReference type="OrthoDB" id="9802240at2"/>
<sequence length="603" mass="66367">MTTPAEPAETETEIPPELVPKKRRFWPVVAVFGALAGAAGFFGLRSLAEPEPLRVIVAVDLDGHFWDGSRASARLVNELCQRLDAIGFEPVRAGDPEVLDVLREAESPEAAAKKLRAAFIVKAKLTPETIEHPVSGGYFEVRADASFEVRHVRDEVAQSGRLVGWAGGKQKVDALRRLADTLALQAFDQVVPHLVKHPALQSIFQGNDIKLADHVAKAKKYVEVRGGRLGDAQRTYEDLEKRRKEFDRGPAKVTYHSVLGADDALGGSAAPGFLVKTADITPFVAPRTMNLSWITGLETLEWRKPGGERKLLWSGYHLFSYPAAAPDGGRVVFAEDLFGWAKTLTVVEPDGKARRLRIDEDHRFSSPEVAPGGKATALYDRPCRDCPGNLLVVSLDDGKTLYERAPEGGFFSGFAWLDPNRLAFLHMPGLQENAPAPSEEASGEAAFKPLHQTLYVADLGASPPAVTRLYEVDPHDRFSALEASRDGKKLVMETLGLSMFDMEAGKLLRFDIGSVENPSFSPDGKLVTFTRHGDVFLFDVEQKHVRRFTQNPWKERYPLFSEDGSRIYFESTSDDPNYERRTMSLIGSVAVKDAGPPEPANAP</sequence>
<dbReference type="RefSeq" id="WP_136928755.1">
    <property type="nucleotide sequence ID" value="NZ_SSMQ01000008.1"/>
</dbReference>
<keyword evidence="1" id="KW-0812">Transmembrane</keyword>